<evidence type="ECO:0000313" key="1">
    <source>
        <dbReference type="EMBL" id="HIS66226.1"/>
    </source>
</evidence>
<dbReference type="EMBL" id="DVJK01000044">
    <property type="protein sequence ID" value="HIS66226.1"/>
    <property type="molecule type" value="Genomic_DNA"/>
</dbReference>
<sequence>MKIYDLTRLITPDIMVWPGTPKPHIGEGSTLERDGFRETRLDIFSHVGTHMDAPAHMLEGAPALDELPVNTFWGSAWVLDASKAEPGSAIGPEALEGFPGADFLLVSTGWELYWNKPEYFGNFPHLAPETVRRALELGVRGIGVDTMGIDPMTDLNYTNHFIMFSAGRVVIENLCNLAPIRGQVVNFAALPLKFENSDGAPVRAVAEVPD</sequence>
<dbReference type="Gene3D" id="3.50.30.50">
    <property type="entry name" value="Putative cyclase"/>
    <property type="match status" value="1"/>
</dbReference>
<evidence type="ECO:0000313" key="2">
    <source>
        <dbReference type="Proteomes" id="UP000824001"/>
    </source>
</evidence>
<accession>A0A9D1FDC8</accession>
<dbReference type="InterPro" id="IPR037175">
    <property type="entry name" value="KFase_sf"/>
</dbReference>
<dbReference type="InterPro" id="IPR007325">
    <property type="entry name" value="KFase/CYL"/>
</dbReference>
<proteinExistence type="predicted"/>
<dbReference type="PANTHER" id="PTHR31118:SF12">
    <property type="entry name" value="CYCLASE-LIKE PROTEIN 2"/>
    <property type="match status" value="1"/>
</dbReference>
<dbReference type="PANTHER" id="PTHR31118">
    <property type="entry name" value="CYCLASE-LIKE PROTEIN 2"/>
    <property type="match status" value="1"/>
</dbReference>
<reference evidence="1" key="2">
    <citation type="journal article" date="2021" name="PeerJ">
        <title>Extensive microbial diversity within the chicken gut microbiome revealed by metagenomics and culture.</title>
        <authorList>
            <person name="Gilroy R."/>
            <person name="Ravi A."/>
            <person name="Getino M."/>
            <person name="Pursley I."/>
            <person name="Horton D.L."/>
            <person name="Alikhan N.F."/>
            <person name="Baker D."/>
            <person name="Gharbi K."/>
            <person name="Hall N."/>
            <person name="Watson M."/>
            <person name="Adriaenssens E.M."/>
            <person name="Foster-Nyarko E."/>
            <person name="Jarju S."/>
            <person name="Secka A."/>
            <person name="Antonio M."/>
            <person name="Oren A."/>
            <person name="Chaudhuri R.R."/>
            <person name="La Ragione R."/>
            <person name="Hildebrand F."/>
            <person name="Pallen M.J."/>
        </authorList>
    </citation>
    <scope>NUCLEOTIDE SEQUENCE</scope>
    <source>
        <strain evidence="1">ChiHjej10B9-9673</strain>
    </source>
</reference>
<dbReference type="Proteomes" id="UP000824001">
    <property type="component" value="Unassembled WGS sequence"/>
</dbReference>
<dbReference type="Pfam" id="PF04199">
    <property type="entry name" value="Cyclase"/>
    <property type="match status" value="1"/>
</dbReference>
<dbReference type="GO" id="GO:0019441">
    <property type="term" value="P:L-tryptophan catabolic process to kynurenine"/>
    <property type="evidence" value="ECO:0007669"/>
    <property type="project" value="InterPro"/>
</dbReference>
<dbReference type="AlphaFoldDB" id="A0A9D1FDC8"/>
<comment type="caution">
    <text evidence="1">The sequence shown here is derived from an EMBL/GenBank/DDBJ whole genome shotgun (WGS) entry which is preliminary data.</text>
</comment>
<reference evidence="1" key="1">
    <citation type="submission" date="2020-10" db="EMBL/GenBank/DDBJ databases">
        <authorList>
            <person name="Gilroy R."/>
        </authorList>
    </citation>
    <scope>NUCLEOTIDE SEQUENCE</scope>
    <source>
        <strain evidence="1">ChiHjej10B9-9673</strain>
    </source>
</reference>
<organism evidence="1 2">
    <name type="scientific">Candidatus Scatomorpha merdipullorum</name>
    <dbReference type="NCBI Taxonomy" id="2840927"/>
    <lineage>
        <taxon>Bacteria</taxon>
        <taxon>Bacillati</taxon>
        <taxon>Bacillota</taxon>
        <taxon>Clostridia</taxon>
        <taxon>Eubacteriales</taxon>
        <taxon>Candidatus Scatomorpha</taxon>
    </lineage>
</organism>
<dbReference type="SUPFAM" id="SSF102198">
    <property type="entry name" value="Putative cyclase"/>
    <property type="match status" value="1"/>
</dbReference>
<name>A0A9D1FDC8_9FIRM</name>
<protein>
    <submittedName>
        <fullName evidence="1">Cyclase family protein</fullName>
    </submittedName>
</protein>
<dbReference type="GO" id="GO:0004061">
    <property type="term" value="F:arylformamidase activity"/>
    <property type="evidence" value="ECO:0007669"/>
    <property type="project" value="InterPro"/>
</dbReference>
<gene>
    <name evidence="1" type="ORF">IAC18_01560</name>
</gene>